<accession>A0A9X2J2F1</accession>
<keyword evidence="2" id="KW-0732">Signal</keyword>
<organism evidence="3 4">
    <name type="scientific">Nocardia pulmonis</name>
    <dbReference type="NCBI Taxonomy" id="2951408"/>
    <lineage>
        <taxon>Bacteria</taxon>
        <taxon>Bacillati</taxon>
        <taxon>Actinomycetota</taxon>
        <taxon>Actinomycetes</taxon>
        <taxon>Mycobacteriales</taxon>
        <taxon>Nocardiaceae</taxon>
        <taxon>Nocardia</taxon>
    </lineage>
</organism>
<keyword evidence="4" id="KW-1185">Reference proteome</keyword>
<dbReference type="EMBL" id="JAMRXG010000018">
    <property type="protein sequence ID" value="MCM6777971.1"/>
    <property type="molecule type" value="Genomic_DNA"/>
</dbReference>
<dbReference type="InterPro" id="IPR024520">
    <property type="entry name" value="DUF3558"/>
</dbReference>
<evidence type="ECO:0000256" key="2">
    <source>
        <dbReference type="SAM" id="SignalP"/>
    </source>
</evidence>
<protein>
    <submittedName>
        <fullName evidence="3">DUF3558 domain-containing protein</fullName>
    </submittedName>
</protein>
<dbReference type="Pfam" id="PF12079">
    <property type="entry name" value="DUF3558"/>
    <property type="match status" value="1"/>
</dbReference>
<dbReference type="RefSeq" id="WP_251917432.1">
    <property type="nucleotide sequence ID" value="NZ_JAMRXG010000018.1"/>
</dbReference>
<dbReference type="PROSITE" id="PS51257">
    <property type="entry name" value="PROKAR_LIPOPROTEIN"/>
    <property type="match status" value="1"/>
</dbReference>
<proteinExistence type="predicted"/>
<feature type="region of interest" description="Disordered" evidence="1">
    <location>
        <begin position="25"/>
        <end position="70"/>
    </location>
</feature>
<reference evidence="3" key="1">
    <citation type="submission" date="2022-06" db="EMBL/GenBank/DDBJ databases">
        <title>Novel species in genus nocardia.</title>
        <authorList>
            <person name="Li F."/>
        </authorList>
    </citation>
    <scope>NUCLEOTIDE SEQUENCE</scope>
    <source>
        <strain evidence="3">CDC141</strain>
    </source>
</reference>
<evidence type="ECO:0000313" key="4">
    <source>
        <dbReference type="Proteomes" id="UP001139157"/>
    </source>
</evidence>
<gene>
    <name evidence="3" type="ORF">NDR86_31255</name>
</gene>
<name>A0A9X2J2F1_9NOCA</name>
<dbReference type="AlphaFoldDB" id="A0A9X2J2F1"/>
<feature type="signal peptide" evidence="2">
    <location>
        <begin position="1"/>
        <end position="23"/>
    </location>
</feature>
<comment type="caution">
    <text evidence="3">The sequence shown here is derived from an EMBL/GenBank/DDBJ whole genome shotgun (WGS) entry which is preliminary data.</text>
</comment>
<sequence>MKRSRYRWCLPLLLTAAFTAACSSNQGNDPGPTTGSSEPSTPSTSAAQSRPTLTAPSLQPPTQPSRFITSRRPQVVFDPCTWIPEDAIAKAGYDPQSRTRGGDQIAEDTFLICNFSSKQRTLSVLSGNVSWEEDLKKNSSWSEPITINGREAMWVRDPGLPIGCDIHLRTKAGFVDVGVTLTLSGRGELAKPCDGLLETATAIEPSIGKDN</sequence>
<evidence type="ECO:0000313" key="3">
    <source>
        <dbReference type="EMBL" id="MCM6777971.1"/>
    </source>
</evidence>
<feature type="chain" id="PRO_5040981126" evidence="2">
    <location>
        <begin position="24"/>
        <end position="211"/>
    </location>
</feature>
<dbReference type="Proteomes" id="UP001139157">
    <property type="component" value="Unassembled WGS sequence"/>
</dbReference>
<evidence type="ECO:0000256" key="1">
    <source>
        <dbReference type="SAM" id="MobiDB-lite"/>
    </source>
</evidence>
<feature type="compositionally biased region" description="Low complexity" evidence="1">
    <location>
        <begin position="30"/>
        <end position="52"/>
    </location>
</feature>